<dbReference type="Gene3D" id="1.20.120.20">
    <property type="entry name" value="Apolipoprotein"/>
    <property type="match status" value="1"/>
</dbReference>
<dbReference type="AlphaFoldDB" id="A0A8F9TTS8"/>
<feature type="transmembrane region" description="Helical" evidence="3">
    <location>
        <begin position="12"/>
        <end position="30"/>
    </location>
</feature>
<feature type="compositionally biased region" description="Low complexity" evidence="2">
    <location>
        <begin position="303"/>
        <end position="322"/>
    </location>
</feature>
<gene>
    <name evidence="4" type="ORF">K0B96_11295</name>
</gene>
<feature type="coiled-coil region" evidence="1">
    <location>
        <begin position="125"/>
        <end position="160"/>
    </location>
</feature>
<keyword evidence="5" id="KW-1185">Reference proteome</keyword>
<keyword evidence="1" id="KW-0175">Coiled coil</keyword>
<organism evidence="4 5">
    <name type="scientific">Horticoccus luteus</name>
    <dbReference type="NCBI Taxonomy" id="2862869"/>
    <lineage>
        <taxon>Bacteria</taxon>
        <taxon>Pseudomonadati</taxon>
        <taxon>Verrucomicrobiota</taxon>
        <taxon>Opitutia</taxon>
        <taxon>Opitutales</taxon>
        <taxon>Opitutaceae</taxon>
        <taxon>Horticoccus</taxon>
    </lineage>
</organism>
<feature type="compositionally biased region" description="Low complexity" evidence="2">
    <location>
        <begin position="259"/>
        <end position="269"/>
    </location>
</feature>
<evidence type="ECO:0000313" key="5">
    <source>
        <dbReference type="Proteomes" id="UP000825051"/>
    </source>
</evidence>
<feature type="compositionally biased region" description="Pro residues" evidence="2">
    <location>
        <begin position="287"/>
        <end position="298"/>
    </location>
</feature>
<evidence type="ECO:0000313" key="4">
    <source>
        <dbReference type="EMBL" id="QYM77901.1"/>
    </source>
</evidence>
<proteinExistence type="predicted"/>
<sequence length="494" mass="52222">MSLPDQAPPLPKTWFFVGDAVLVATAALIAHLAPDPFAHGPLIAIVACVVTGVFIAVIPALAEYARKQDEALDQRQRSLEALLAHVTTSAEQISIAATTLHQLTEVSQRNLKLAEHLPQRLHEKINEFNAQLTQAQDDEREELEKEVASLRASESEKLETISDKIHKSVAEFARLEATVNKHLTAARTELIERTDEALRHLSSATTSALAEAATSTAQAVRDAQHVLTTELDQRLAAACAAHVTRATEAIDRHLAASLPNPNPLAATPAALPPEAPEPIPETSGTAAPPPDHTPPEPEPINVAAPPASTAAAQPPSDAASPSVTATLAEQPSAENTPAAAAADEVATNLPPPPAPQLPRKRAPRKPKASEPSFDLGLDDLATSAPEEPASDPGERSSAAESIEAALSSDGATRLLVTAYIGIGNKLFLRGDGPGLSWEKGVPLQFVSIGKWRWETNDAATPVRGRLFKNDEIECSALGEIAVEPGQQREVSATF</sequence>
<dbReference type="KEGG" id="ole:K0B96_11295"/>
<accession>A0A8F9TTS8</accession>
<evidence type="ECO:0000256" key="1">
    <source>
        <dbReference type="SAM" id="Coils"/>
    </source>
</evidence>
<keyword evidence="3" id="KW-1133">Transmembrane helix</keyword>
<evidence type="ECO:0000256" key="3">
    <source>
        <dbReference type="SAM" id="Phobius"/>
    </source>
</evidence>
<feature type="transmembrane region" description="Helical" evidence="3">
    <location>
        <begin position="42"/>
        <end position="62"/>
    </location>
</feature>
<keyword evidence="3" id="KW-0812">Transmembrane</keyword>
<feature type="region of interest" description="Disordered" evidence="2">
    <location>
        <begin position="259"/>
        <end position="404"/>
    </location>
</feature>
<feature type="compositionally biased region" description="Low complexity" evidence="2">
    <location>
        <begin position="395"/>
        <end position="404"/>
    </location>
</feature>
<dbReference type="RefSeq" id="WP_220161005.1">
    <property type="nucleotide sequence ID" value="NZ_CP080507.1"/>
</dbReference>
<name>A0A8F9TTS8_9BACT</name>
<feature type="compositionally biased region" description="Pro residues" evidence="2">
    <location>
        <begin position="270"/>
        <end position="279"/>
    </location>
</feature>
<keyword evidence="3" id="KW-0472">Membrane</keyword>
<dbReference type="Proteomes" id="UP000825051">
    <property type="component" value="Chromosome"/>
</dbReference>
<protein>
    <submittedName>
        <fullName evidence="4">Uncharacterized protein</fullName>
    </submittedName>
</protein>
<feature type="compositionally biased region" description="Polar residues" evidence="2">
    <location>
        <begin position="323"/>
        <end position="335"/>
    </location>
</feature>
<dbReference type="EMBL" id="CP080507">
    <property type="protein sequence ID" value="QYM77901.1"/>
    <property type="molecule type" value="Genomic_DNA"/>
</dbReference>
<reference evidence="4" key="1">
    <citation type="submission" date="2021-08" db="EMBL/GenBank/DDBJ databases">
        <title>Genome of a novel bacterium of the phylum Verrucomicrobia, Oleiharenicola sp. KSB-15.</title>
        <authorList>
            <person name="Chung J.-H."/>
            <person name="Ahn J.-H."/>
            <person name="Yoon Y."/>
            <person name="Kim D.-Y."/>
            <person name="An S.-H."/>
            <person name="Park I."/>
            <person name="Yeon J."/>
        </authorList>
    </citation>
    <scope>NUCLEOTIDE SEQUENCE</scope>
    <source>
        <strain evidence="4">KSB-15</strain>
    </source>
</reference>
<evidence type="ECO:0000256" key="2">
    <source>
        <dbReference type="SAM" id="MobiDB-lite"/>
    </source>
</evidence>